<evidence type="ECO:0000256" key="5">
    <source>
        <dbReference type="ARBA" id="ARBA00022692"/>
    </source>
</evidence>
<evidence type="ECO:0000256" key="16">
    <source>
        <dbReference type="SAM" id="Phobius"/>
    </source>
</evidence>
<dbReference type="Pfam" id="PF03412">
    <property type="entry name" value="Peptidase_C39"/>
    <property type="match status" value="1"/>
</dbReference>
<dbReference type="InterPro" id="IPR003439">
    <property type="entry name" value="ABC_transporter-like_ATP-bd"/>
</dbReference>
<keyword evidence="14" id="KW-0080">Bacteriocin transport</keyword>
<keyword evidence="2" id="KW-0813">Transport</keyword>
<evidence type="ECO:0000313" key="18">
    <source>
        <dbReference type="Proteomes" id="UP000483839"/>
    </source>
</evidence>
<evidence type="ECO:0000256" key="3">
    <source>
        <dbReference type="ARBA" id="ARBA00022475"/>
    </source>
</evidence>
<dbReference type="PROSITE" id="PS50929">
    <property type="entry name" value="ABC_TM1F"/>
    <property type="match status" value="1"/>
</dbReference>
<keyword evidence="8" id="KW-0788">Thiol protease</keyword>
<keyword evidence="6" id="KW-0547">Nucleotide-binding</keyword>
<dbReference type="GO" id="GO:0015031">
    <property type="term" value="P:protein transport"/>
    <property type="evidence" value="ECO:0007669"/>
    <property type="project" value="UniProtKB-KW"/>
</dbReference>
<dbReference type="InterPro" id="IPR036640">
    <property type="entry name" value="ABC1_TM_sf"/>
</dbReference>
<keyword evidence="10" id="KW-0653">Protein transport</keyword>
<dbReference type="GO" id="GO:0008234">
    <property type="term" value="F:cysteine-type peptidase activity"/>
    <property type="evidence" value="ECO:0007669"/>
    <property type="project" value="UniProtKB-KW"/>
</dbReference>
<keyword evidence="3" id="KW-1003">Cell membrane</keyword>
<gene>
    <name evidence="17" type="ORF">GKS16_05815</name>
</gene>
<feature type="transmembrane region" description="Helical" evidence="16">
    <location>
        <begin position="278"/>
        <end position="300"/>
    </location>
</feature>
<dbReference type="CDD" id="cd18570">
    <property type="entry name" value="ABC_6TM_PCAT1_LagD_like"/>
    <property type="match status" value="1"/>
</dbReference>
<dbReference type="SMART" id="SM00382">
    <property type="entry name" value="AAA"/>
    <property type="match status" value="1"/>
</dbReference>
<dbReference type="InterPro" id="IPR005897">
    <property type="entry name" value="Pept_C39_ABC_bacteriocin"/>
</dbReference>
<evidence type="ECO:0000256" key="14">
    <source>
        <dbReference type="ARBA" id="ARBA00043264"/>
    </source>
</evidence>
<dbReference type="AlphaFoldDB" id="A0A6L6GAR2"/>
<dbReference type="InterPro" id="IPR003593">
    <property type="entry name" value="AAA+_ATPase"/>
</dbReference>
<protein>
    <submittedName>
        <fullName evidence="17">Peptide cleavage/export ABC transporter</fullName>
    </submittedName>
</protein>
<dbReference type="Pfam" id="PF00664">
    <property type="entry name" value="ABC_membrane"/>
    <property type="match status" value="1"/>
</dbReference>
<evidence type="ECO:0000256" key="1">
    <source>
        <dbReference type="ARBA" id="ARBA00004651"/>
    </source>
</evidence>
<evidence type="ECO:0000256" key="12">
    <source>
        <dbReference type="ARBA" id="ARBA00022989"/>
    </source>
</evidence>
<keyword evidence="7" id="KW-0378">Hydrolase</keyword>
<keyword evidence="5 16" id="KW-0812">Transmembrane</keyword>
<evidence type="ECO:0000256" key="15">
    <source>
        <dbReference type="SAM" id="Coils"/>
    </source>
</evidence>
<dbReference type="InterPro" id="IPR005074">
    <property type="entry name" value="Peptidase_C39"/>
</dbReference>
<dbReference type="SUPFAM" id="SSF52540">
    <property type="entry name" value="P-loop containing nucleoside triphosphate hydrolases"/>
    <property type="match status" value="1"/>
</dbReference>
<feature type="coiled-coil region" evidence="15">
    <location>
        <begin position="441"/>
        <end position="471"/>
    </location>
</feature>
<dbReference type="InterPro" id="IPR027417">
    <property type="entry name" value="P-loop_NTPase"/>
</dbReference>
<dbReference type="Gene3D" id="3.90.70.10">
    <property type="entry name" value="Cysteine proteinases"/>
    <property type="match status" value="1"/>
</dbReference>
<keyword evidence="13 16" id="KW-0472">Membrane</keyword>
<feature type="transmembrane region" description="Helical" evidence="16">
    <location>
        <begin position="237"/>
        <end position="257"/>
    </location>
</feature>
<comment type="subcellular location">
    <subcellularLocation>
        <location evidence="1">Cell membrane</location>
        <topology evidence="1">Multi-pass membrane protein</topology>
    </subcellularLocation>
</comment>
<evidence type="ECO:0000256" key="2">
    <source>
        <dbReference type="ARBA" id="ARBA00022448"/>
    </source>
</evidence>
<feature type="transmembrane region" description="Helical" evidence="16">
    <location>
        <begin position="306"/>
        <end position="326"/>
    </location>
</feature>
<dbReference type="GO" id="GO:0016887">
    <property type="term" value="F:ATP hydrolysis activity"/>
    <property type="evidence" value="ECO:0007669"/>
    <property type="project" value="InterPro"/>
</dbReference>
<keyword evidence="15" id="KW-0175">Coiled coil</keyword>
<dbReference type="RefSeq" id="WP_012658032.1">
    <property type="nucleotide sequence ID" value="NZ_BAABQA010000003.1"/>
</dbReference>
<dbReference type="SUPFAM" id="SSF90123">
    <property type="entry name" value="ABC transporter transmembrane region"/>
    <property type="match status" value="1"/>
</dbReference>
<dbReference type="PROSITE" id="PS00211">
    <property type="entry name" value="ABC_TRANSPORTER_1"/>
    <property type="match status" value="1"/>
</dbReference>
<dbReference type="GO" id="GO:0006508">
    <property type="term" value="P:proteolysis"/>
    <property type="evidence" value="ECO:0007669"/>
    <property type="project" value="UniProtKB-KW"/>
</dbReference>
<keyword evidence="11" id="KW-1278">Translocase</keyword>
<keyword evidence="4" id="KW-0645">Protease</keyword>
<dbReference type="GO" id="GO:0005524">
    <property type="term" value="F:ATP binding"/>
    <property type="evidence" value="ECO:0007669"/>
    <property type="project" value="UniProtKB-KW"/>
</dbReference>
<keyword evidence="9" id="KW-0067">ATP-binding</keyword>
<dbReference type="PANTHER" id="PTHR24221">
    <property type="entry name" value="ATP-BINDING CASSETTE SUB-FAMILY B"/>
    <property type="match status" value="1"/>
</dbReference>
<dbReference type="Gene3D" id="1.20.1560.10">
    <property type="entry name" value="ABC transporter type 1, transmembrane domain"/>
    <property type="match status" value="1"/>
</dbReference>
<evidence type="ECO:0000256" key="9">
    <source>
        <dbReference type="ARBA" id="ARBA00022840"/>
    </source>
</evidence>
<accession>A0A6L6GAR2</accession>
<evidence type="ECO:0000256" key="13">
    <source>
        <dbReference type="ARBA" id="ARBA00023136"/>
    </source>
</evidence>
<dbReference type="Gene3D" id="3.40.50.300">
    <property type="entry name" value="P-loop containing nucleotide triphosphate hydrolases"/>
    <property type="match status" value="1"/>
</dbReference>
<dbReference type="InterPro" id="IPR017871">
    <property type="entry name" value="ABC_transporter-like_CS"/>
</dbReference>
<dbReference type="FunFam" id="3.40.50.300:FF:000854">
    <property type="entry name" value="Multidrug ABC transporter ATP-binding protein"/>
    <property type="match status" value="1"/>
</dbReference>
<dbReference type="Pfam" id="PF00005">
    <property type="entry name" value="ABC_tran"/>
    <property type="match status" value="1"/>
</dbReference>
<sequence length="717" mass="81505">MFYYYKSYTSQVDENDCGVAALASIAKYYGSHYSISYFRQLANTTREGTTALGIINAANALGFKTKAIKADISLFDIKNLDFPLIVHVIKNNELAHYYIVYKSYRNHLLIGDPDPSVKIVKMAKDKFAEEWTGVALLFKPSRNYSPTNQNFFSPVSYTKVISKRLTLIFLITIISLIITLISILSSYYLQATIDFYIPNKMFSALEIITFGLISTFILQEILTYFRDYLLILLNQKLSIDIILAYIQHLFKLPLSFFSTRRTGEITSRFNDANSIIDAIASTILTIFLDFLMTICVGMTLFFQNKILFTITLVGIPIYTILILSFYKSFKKMNQELMQANALVSSTIIEDLNGIETIKALSCEEKSFKRINDEFREVLQKSFRLQKLTVLQSALKKGTQQILNVIILWVGAKLVISGKISIGQLITFNALLVYFTTPIENIINLQNKIQSAKEANNRLNEVYYEKSEFENNQNTKLKIDKLRTIDLKNISFKYGIGHDLLKNINLTIREGEKICIIGTSGSGKTTLAKLIVGFQKPTEGKITINNYDMDKINKKTIRYFINYLPQQPYLFTGTIIENLTFGIYKDISQEKIEEACRIAAILGDIEKMPLKFNTKFSDGFGLSGGQKQRIALVRALLSDSPILILDEATSGLDIQTEKLIINNLLKLKNKTIIFIAHRLAIAEKTDRIIVMNRGKISEMGSHKELISRKGAYYQLLNS</sequence>
<name>A0A6L6GAR2_STRUB</name>
<dbReference type="GeneID" id="93825797"/>
<evidence type="ECO:0000256" key="7">
    <source>
        <dbReference type="ARBA" id="ARBA00022801"/>
    </source>
</evidence>
<proteinExistence type="predicted"/>
<dbReference type="InterPro" id="IPR011527">
    <property type="entry name" value="ABC1_TM_dom"/>
</dbReference>
<dbReference type="GO" id="GO:0034040">
    <property type="term" value="F:ATPase-coupled lipid transmembrane transporter activity"/>
    <property type="evidence" value="ECO:0007669"/>
    <property type="project" value="TreeGrafter"/>
</dbReference>
<dbReference type="PROSITE" id="PS50990">
    <property type="entry name" value="PEPTIDASE_C39"/>
    <property type="match status" value="1"/>
</dbReference>
<evidence type="ECO:0000313" key="17">
    <source>
        <dbReference type="EMBL" id="MTD01786.1"/>
    </source>
</evidence>
<dbReference type="Proteomes" id="UP000483839">
    <property type="component" value="Unassembled WGS sequence"/>
</dbReference>
<dbReference type="EMBL" id="WLXI01000040">
    <property type="protein sequence ID" value="MTD01786.1"/>
    <property type="molecule type" value="Genomic_DNA"/>
</dbReference>
<dbReference type="GO" id="GO:0043214">
    <property type="term" value="F:ABC-type bacteriocin transporter activity"/>
    <property type="evidence" value="ECO:0007669"/>
    <property type="project" value="InterPro"/>
</dbReference>
<keyword evidence="12 16" id="KW-1133">Transmembrane helix</keyword>
<organism evidence="17 18">
    <name type="scientific">Streptococcus uberis</name>
    <dbReference type="NCBI Taxonomy" id="1349"/>
    <lineage>
        <taxon>Bacteria</taxon>
        <taxon>Bacillati</taxon>
        <taxon>Bacillota</taxon>
        <taxon>Bacilli</taxon>
        <taxon>Lactobacillales</taxon>
        <taxon>Streptococcaceae</taxon>
        <taxon>Streptococcus</taxon>
    </lineage>
</organism>
<evidence type="ECO:0000256" key="8">
    <source>
        <dbReference type="ARBA" id="ARBA00022807"/>
    </source>
</evidence>
<evidence type="ECO:0000256" key="11">
    <source>
        <dbReference type="ARBA" id="ARBA00022967"/>
    </source>
</evidence>
<feature type="transmembrane region" description="Helical" evidence="16">
    <location>
        <begin position="165"/>
        <end position="189"/>
    </location>
</feature>
<evidence type="ECO:0000256" key="6">
    <source>
        <dbReference type="ARBA" id="ARBA00022741"/>
    </source>
</evidence>
<comment type="caution">
    <text evidence="17">The sequence shown here is derived from an EMBL/GenBank/DDBJ whole genome shotgun (WGS) entry which is preliminary data.</text>
</comment>
<dbReference type="PROSITE" id="PS50893">
    <property type="entry name" value="ABC_TRANSPORTER_2"/>
    <property type="match status" value="1"/>
</dbReference>
<dbReference type="GO" id="GO:0005886">
    <property type="term" value="C:plasma membrane"/>
    <property type="evidence" value="ECO:0007669"/>
    <property type="project" value="UniProtKB-SubCell"/>
</dbReference>
<dbReference type="NCBIfam" id="TIGR01193">
    <property type="entry name" value="bacteriocin_ABC"/>
    <property type="match status" value="1"/>
</dbReference>
<evidence type="ECO:0000256" key="10">
    <source>
        <dbReference type="ARBA" id="ARBA00022927"/>
    </source>
</evidence>
<dbReference type="CDD" id="cd02418">
    <property type="entry name" value="Peptidase_C39B"/>
    <property type="match status" value="1"/>
</dbReference>
<feature type="transmembrane region" description="Helical" evidence="16">
    <location>
        <begin position="201"/>
        <end position="225"/>
    </location>
</feature>
<dbReference type="OMA" id="QQSHFIE"/>
<dbReference type="PANTHER" id="PTHR24221:SF654">
    <property type="entry name" value="ATP-BINDING CASSETTE SUB-FAMILY B MEMBER 6"/>
    <property type="match status" value="1"/>
</dbReference>
<evidence type="ECO:0000256" key="4">
    <source>
        <dbReference type="ARBA" id="ARBA00022670"/>
    </source>
</evidence>
<reference evidence="17 18" key="1">
    <citation type="submission" date="2019-11" db="EMBL/GenBank/DDBJ databases">
        <title>Streptococcus uberis isolated from clinical mastitis cases on a southeastern Queensland dairy.</title>
        <authorList>
            <person name="Workentine M.L."/>
            <person name="Price R."/>
            <person name="Olchowy T."/>
        </authorList>
    </citation>
    <scope>NUCLEOTIDE SEQUENCE [LARGE SCALE GENOMIC DNA]</scope>
    <source>
        <strain evidence="17 18">OLC4459-A17</strain>
    </source>
</reference>
<dbReference type="InterPro" id="IPR039421">
    <property type="entry name" value="Type_1_exporter"/>
</dbReference>